<keyword evidence="20" id="KW-0732">Signal</keyword>
<keyword evidence="17" id="KW-1015">Disulfide bond</keyword>
<keyword evidence="4 19" id="KW-0812">Transmembrane</keyword>
<evidence type="ECO:0000256" key="1">
    <source>
        <dbReference type="ARBA" id="ARBA00008685"/>
    </source>
</evidence>
<dbReference type="PRINTS" id="PR00177">
    <property type="entry name" value="NMDARECEPTOR"/>
</dbReference>
<keyword evidence="3" id="KW-1003">Cell membrane</keyword>
<keyword evidence="6" id="KW-0770">Synapse</keyword>
<dbReference type="InterPro" id="IPR001508">
    <property type="entry name" value="Iono_Glu_rcpt_met"/>
</dbReference>
<feature type="domain" description="Ionotropic glutamate receptor L-glutamate and glycine-binding" evidence="22">
    <location>
        <begin position="430"/>
        <end position="498"/>
    </location>
</feature>
<dbReference type="InterPro" id="IPR019594">
    <property type="entry name" value="Glu/Gly-bd"/>
</dbReference>
<feature type="binding site" evidence="15">
    <location>
        <position position="509"/>
    </location>
    <ligand>
        <name>L-glutamate</name>
        <dbReference type="ChEBI" id="CHEBI:29985"/>
    </ligand>
</feature>
<keyword evidence="5 19" id="KW-1133">Transmembrane helix</keyword>
<keyword evidence="24" id="KW-1185">Reference proteome</keyword>
<gene>
    <name evidence="23" type="ORF">Zmor_025755</name>
</gene>
<dbReference type="Gene3D" id="3.40.190.10">
    <property type="entry name" value="Periplasmic binding protein-like II"/>
    <property type="match status" value="1"/>
</dbReference>
<keyword evidence="13" id="KW-0407">Ion channel</keyword>
<evidence type="ECO:0000256" key="17">
    <source>
        <dbReference type="PIRSR" id="PIRSR601508-3"/>
    </source>
</evidence>
<evidence type="ECO:0000256" key="7">
    <source>
        <dbReference type="ARBA" id="ARBA00023065"/>
    </source>
</evidence>
<evidence type="ECO:0000256" key="6">
    <source>
        <dbReference type="ARBA" id="ARBA00023018"/>
    </source>
</evidence>
<dbReference type="SUPFAM" id="SSF53822">
    <property type="entry name" value="Periplasmic binding protein-like I"/>
    <property type="match status" value="1"/>
</dbReference>
<name>A0AA38M4X3_9CUCU</name>
<dbReference type="Gene3D" id="1.10.287.70">
    <property type="match status" value="1"/>
</dbReference>
<dbReference type="Pfam" id="PF00060">
    <property type="entry name" value="Lig_chan"/>
    <property type="match status" value="1"/>
</dbReference>
<dbReference type="SMART" id="SM00079">
    <property type="entry name" value="PBPe"/>
    <property type="match status" value="1"/>
</dbReference>
<evidence type="ECO:0000256" key="13">
    <source>
        <dbReference type="ARBA" id="ARBA00023303"/>
    </source>
</evidence>
<dbReference type="GO" id="GO:0038023">
    <property type="term" value="F:signaling receptor activity"/>
    <property type="evidence" value="ECO:0007669"/>
    <property type="project" value="InterPro"/>
</dbReference>
<feature type="chain" id="PRO_5041312957" evidence="20">
    <location>
        <begin position="24"/>
        <end position="910"/>
    </location>
</feature>
<dbReference type="Pfam" id="PF01094">
    <property type="entry name" value="ANF_receptor"/>
    <property type="match status" value="1"/>
</dbReference>
<keyword evidence="10" id="KW-0325">Glycoprotein</keyword>
<feature type="binding site" evidence="15">
    <location>
        <position position="514"/>
    </location>
    <ligand>
        <name>L-glutamate</name>
        <dbReference type="ChEBI" id="CHEBI:29985"/>
    </ligand>
</feature>
<dbReference type="Gene3D" id="3.40.50.2300">
    <property type="match status" value="2"/>
</dbReference>
<dbReference type="InterPro" id="IPR001828">
    <property type="entry name" value="ANF_lig-bd_rcpt"/>
</dbReference>
<keyword evidence="2" id="KW-0813">Transport</keyword>
<dbReference type="InterPro" id="IPR001320">
    <property type="entry name" value="Iontro_rcpt_C"/>
</dbReference>
<evidence type="ECO:0000256" key="4">
    <source>
        <dbReference type="ARBA" id="ARBA00022692"/>
    </source>
</evidence>
<dbReference type="AlphaFoldDB" id="A0AA38M4X3"/>
<keyword evidence="7" id="KW-0406">Ion transport</keyword>
<feature type="domain" description="Ionotropic glutamate receptor C-terminal" evidence="21">
    <location>
        <begin position="420"/>
        <end position="795"/>
    </location>
</feature>
<evidence type="ECO:0000256" key="2">
    <source>
        <dbReference type="ARBA" id="ARBA00022448"/>
    </source>
</evidence>
<comment type="caution">
    <text evidence="23">The sequence shown here is derived from an EMBL/GenBank/DDBJ whole genome shotgun (WGS) entry which is preliminary data.</text>
</comment>
<feature type="site" description="Interaction with the cone snail toxin Con-ikot-ikot" evidence="16">
    <location>
        <position position="686"/>
    </location>
</feature>
<feature type="region of interest" description="Disordered" evidence="18">
    <location>
        <begin position="882"/>
        <end position="910"/>
    </location>
</feature>
<evidence type="ECO:0000256" key="10">
    <source>
        <dbReference type="ARBA" id="ARBA00023180"/>
    </source>
</evidence>
<dbReference type="Proteomes" id="UP001168821">
    <property type="component" value="Unassembled WGS sequence"/>
</dbReference>
<dbReference type="Pfam" id="PF10613">
    <property type="entry name" value="Lig_chan-Glu_bd"/>
    <property type="match status" value="1"/>
</dbReference>
<evidence type="ECO:0000313" key="23">
    <source>
        <dbReference type="EMBL" id="KAJ3643014.1"/>
    </source>
</evidence>
<feature type="transmembrane region" description="Helical" evidence="19">
    <location>
        <begin position="816"/>
        <end position="843"/>
    </location>
</feature>
<evidence type="ECO:0000256" key="8">
    <source>
        <dbReference type="ARBA" id="ARBA00023136"/>
    </source>
</evidence>
<keyword evidence="11" id="KW-0628">Postsynaptic cell membrane</keyword>
<accession>A0AA38M4X3</accession>
<evidence type="ECO:0000256" key="19">
    <source>
        <dbReference type="SAM" id="Phobius"/>
    </source>
</evidence>
<comment type="similarity">
    <text evidence="1">Belongs to the glutamate-gated ion channel (TC 1.A.10.1) family.</text>
</comment>
<feature type="transmembrane region" description="Helical" evidence="19">
    <location>
        <begin position="630"/>
        <end position="650"/>
    </location>
</feature>
<dbReference type="CDD" id="cd06382">
    <property type="entry name" value="PBP1_iGluR_Kainate"/>
    <property type="match status" value="1"/>
</dbReference>
<dbReference type="SUPFAM" id="SSF53850">
    <property type="entry name" value="Periplasmic binding protein-like II"/>
    <property type="match status" value="1"/>
</dbReference>
<evidence type="ECO:0000259" key="21">
    <source>
        <dbReference type="SMART" id="SM00079"/>
    </source>
</evidence>
<sequence length="910" mass="103299">MKIVYQNVFWLLMFAAYNYLCLANQNVITIGAFFDEEDDQAKIALKSVVHTMNTMQQEFEYVVKTQKVARIDSFQCCRLLCNITQEEGGLAAVFSPTSFTSSSIIQSVSANLEIPHFLTSWHQSAFFDDKHTTINFYPDAYLLSQALATIVRNLQWRSFVILYEENDGLVRLQEVLKLQSYNKHSTVMVRQLEGPDCRPLLKEIRASSEHRIILDCKSDSILRVLEQAKEVGLMESSSYNYFLTSLDAHTVDFSSLHASVNITTIRILDPSSEDFQSALTEWEQYADFHDPNRIQFRPFSITTKTALIYDAAEMFMNSVNAVHVTDPIVPTILYCDSEEKWEHGFRIASFMKVKTNPVGVSGPLAFDSTGRRTNFTIYVVGGHRDNVVATWNAESPDVLTFMRSDNDSYDALVKNMQKGVLIVSSRLGPPYLMERKPRFEGDVLTGNARYEGFSMDLIDGIAGILGFKYEFRLAEDGKYGNYDPVTKSWNGLIKDLLDRKADLAICDLSITHQRREVVDFSMPFMRLGISILYKKAEEKDVNMFAFLTPFSTDIWIYTATLYLAVSVILYLVARMAPGDWENPHPCDRHPEELENIWNLKNCLWVTLGSIMTQGCDILPKGISSRMVTSMWWFFSLIMTSCYTANLAALLTMERMEPVIDSAEALAKQTKIKYGTVEGGATQAFFRESNYSTFQKMWTSMVQAQPSVFEKNNADGVKRVQGSKNRLYAFFMESSQIEYETQTKCDLKQVGSWLDTKGYGIAMPIDYPYRSAINRAILKLQEDSKLKELKIKWWEKMRDDPPCIPVRSSEKSSSELALANVGGVFLVLGIGVGVAFILAMMEFLWNVRNVSVEEHLSYFEALKLEVAFASNIWATKKRTKAKNLQSSSHGDSKSFLHSVMSSKVGTPATDE</sequence>
<dbReference type="EMBL" id="JALNTZ010000008">
    <property type="protein sequence ID" value="KAJ3643014.1"/>
    <property type="molecule type" value="Genomic_DNA"/>
</dbReference>
<dbReference type="InterPro" id="IPR028082">
    <property type="entry name" value="Peripla_BP_I"/>
</dbReference>
<feature type="transmembrane region" description="Helical" evidence="19">
    <location>
        <begin position="554"/>
        <end position="573"/>
    </location>
</feature>
<dbReference type="InterPro" id="IPR015683">
    <property type="entry name" value="Ionotropic_Glu_rcpt"/>
</dbReference>
<proteinExistence type="inferred from homology"/>
<keyword evidence="9" id="KW-0675">Receptor</keyword>
<feature type="signal peptide" evidence="20">
    <location>
        <begin position="1"/>
        <end position="23"/>
    </location>
</feature>
<feature type="site" description="Crucial to convey clamshell closure to channel opening" evidence="16">
    <location>
        <position position="659"/>
    </location>
</feature>
<evidence type="ECO:0000256" key="15">
    <source>
        <dbReference type="PIRSR" id="PIRSR601508-1"/>
    </source>
</evidence>
<reference evidence="23" key="1">
    <citation type="journal article" date="2023" name="G3 (Bethesda)">
        <title>Whole genome assemblies of Zophobas morio and Tenebrio molitor.</title>
        <authorList>
            <person name="Kaur S."/>
            <person name="Stinson S.A."/>
            <person name="diCenzo G.C."/>
        </authorList>
    </citation>
    <scope>NUCLEOTIDE SEQUENCE</scope>
    <source>
        <tissue evidence="23">Head and legs</tissue>
    </source>
</reference>
<dbReference type="GO" id="GO:0015276">
    <property type="term" value="F:ligand-gated monoatomic ion channel activity"/>
    <property type="evidence" value="ECO:0007669"/>
    <property type="project" value="InterPro"/>
</dbReference>
<evidence type="ECO:0000313" key="24">
    <source>
        <dbReference type="Proteomes" id="UP001168821"/>
    </source>
</evidence>
<evidence type="ECO:0000256" key="5">
    <source>
        <dbReference type="ARBA" id="ARBA00022989"/>
    </source>
</evidence>
<evidence type="ECO:0000256" key="16">
    <source>
        <dbReference type="PIRSR" id="PIRSR601508-2"/>
    </source>
</evidence>
<evidence type="ECO:0000256" key="9">
    <source>
        <dbReference type="ARBA" id="ARBA00023170"/>
    </source>
</evidence>
<organism evidence="23 24">
    <name type="scientific">Zophobas morio</name>
    <dbReference type="NCBI Taxonomy" id="2755281"/>
    <lineage>
        <taxon>Eukaryota</taxon>
        <taxon>Metazoa</taxon>
        <taxon>Ecdysozoa</taxon>
        <taxon>Arthropoda</taxon>
        <taxon>Hexapoda</taxon>
        <taxon>Insecta</taxon>
        <taxon>Pterygota</taxon>
        <taxon>Neoptera</taxon>
        <taxon>Endopterygota</taxon>
        <taxon>Coleoptera</taxon>
        <taxon>Polyphaga</taxon>
        <taxon>Cucujiformia</taxon>
        <taxon>Tenebrionidae</taxon>
        <taxon>Zophobas</taxon>
    </lineage>
</organism>
<dbReference type="PANTHER" id="PTHR18966">
    <property type="entry name" value="IONOTROPIC GLUTAMATE RECEPTOR"/>
    <property type="match status" value="1"/>
</dbReference>
<feature type="binding site" evidence="15">
    <location>
        <position position="681"/>
    </location>
    <ligand>
        <name>L-glutamate</name>
        <dbReference type="ChEBI" id="CHEBI:29985"/>
    </ligand>
</feature>
<evidence type="ECO:0000259" key="22">
    <source>
        <dbReference type="SMART" id="SM00918"/>
    </source>
</evidence>
<evidence type="ECO:0000256" key="18">
    <source>
        <dbReference type="SAM" id="MobiDB-lite"/>
    </source>
</evidence>
<protein>
    <submittedName>
        <fullName evidence="23">Uncharacterized protein</fullName>
    </submittedName>
</protein>
<feature type="site" description="Interaction with the cone snail toxin Con-ikot-ikot" evidence="16">
    <location>
        <position position="778"/>
    </location>
</feature>
<dbReference type="FunFam" id="3.40.190.10:FF:000061">
    <property type="entry name" value="Glutamate receptor, ionotropic kainate"/>
    <property type="match status" value="1"/>
</dbReference>
<keyword evidence="12" id="KW-1071">Ligand-gated ion channel</keyword>
<dbReference type="SMART" id="SM00918">
    <property type="entry name" value="Lig_chan-Glu_bd"/>
    <property type="match status" value="1"/>
</dbReference>
<feature type="binding site" evidence="15">
    <location>
        <position position="732"/>
    </location>
    <ligand>
        <name>L-glutamate</name>
        <dbReference type="ChEBI" id="CHEBI:29985"/>
    </ligand>
</feature>
<evidence type="ECO:0000256" key="11">
    <source>
        <dbReference type="ARBA" id="ARBA00023257"/>
    </source>
</evidence>
<dbReference type="FunFam" id="1.10.287.70:FF:000010">
    <property type="entry name" value="Putative glutamate receptor ionotropic kainate 1"/>
    <property type="match status" value="1"/>
</dbReference>
<dbReference type="FunFam" id="3.40.190.10:FF:000178">
    <property type="entry name" value="Glutamate receptor subunit"/>
    <property type="match status" value="1"/>
</dbReference>
<feature type="disulfide bond" evidence="17">
    <location>
        <begin position="744"/>
        <end position="802"/>
    </location>
</feature>
<evidence type="ECO:0000256" key="12">
    <source>
        <dbReference type="ARBA" id="ARBA00023286"/>
    </source>
</evidence>
<evidence type="ECO:0000256" key="20">
    <source>
        <dbReference type="SAM" id="SignalP"/>
    </source>
</evidence>
<dbReference type="GO" id="GO:0045211">
    <property type="term" value="C:postsynaptic membrane"/>
    <property type="evidence" value="ECO:0007669"/>
    <property type="project" value="UniProtKB-SubCell"/>
</dbReference>
<evidence type="ECO:0000256" key="3">
    <source>
        <dbReference type="ARBA" id="ARBA00022475"/>
    </source>
</evidence>
<comment type="subcellular location">
    <subcellularLocation>
        <location evidence="14">Postsynaptic cell membrane</location>
        <topology evidence="14">Multi-pass membrane protein</topology>
    </subcellularLocation>
</comment>
<evidence type="ECO:0000256" key="14">
    <source>
        <dbReference type="ARBA" id="ARBA00034104"/>
    </source>
</evidence>
<dbReference type="SUPFAM" id="SSF81324">
    <property type="entry name" value="Voltage-gated potassium channels"/>
    <property type="match status" value="1"/>
</dbReference>
<keyword evidence="8 19" id="KW-0472">Membrane</keyword>